<dbReference type="PANTHER" id="PTHR13321">
    <property type="entry name" value="MEDIATOR OF RNA POLYMERASE II TRANSCRIPTION, SUBUNIT 18"/>
    <property type="match status" value="1"/>
</dbReference>
<keyword evidence="11" id="KW-1185">Reference proteome</keyword>
<evidence type="ECO:0000256" key="5">
    <source>
        <dbReference type="ARBA" id="ARBA00023163"/>
    </source>
</evidence>
<reference evidence="10 11" key="1">
    <citation type="journal article" date="2016" name="Fungal Biol.">
        <title>The genome of Xylona heveae provides a window into fungal endophytism.</title>
        <authorList>
            <person name="Gazis R."/>
            <person name="Kuo A."/>
            <person name="Riley R."/>
            <person name="LaButti K."/>
            <person name="Lipzen A."/>
            <person name="Lin J."/>
            <person name="Amirebrahimi M."/>
            <person name="Hesse C.N."/>
            <person name="Spatafora J.W."/>
            <person name="Henrissat B."/>
            <person name="Hainaut M."/>
            <person name="Grigoriev I.V."/>
            <person name="Hibbett D.S."/>
        </authorList>
    </citation>
    <scope>NUCLEOTIDE SEQUENCE [LARGE SCALE GENOMIC DNA]</scope>
    <source>
        <strain evidence="10 11">TC161</strain>
    </source>
</reference>
<keyword evidence="8" id="KW-0010">Activator</keyword>
<gene>
    <name evidence="8" type="primary">MED18</name>
    <name evidence="10" type="ORF">L228DRAFT_236828</name>
</gene>
<dbReference type="InterPro" id="IPR019095">
    <property type="entry name" value="Mediator_Med18"/>
</dbReference>
<dbReference type="STRING" id="1328760.A0A161THN3"/>
<dbReference type="GeneID" id="28896007"/>
<comment type="function">
    <text evidence="8">Component of the Mediator complex, a coactivator involved in the regulated transcription of nearly all RNA polymerase II-dependent genes. Mediator functions as a bridge to convey information from gene-specific regulatory proteins to the basal RNA polymerase II transcription machinery. Mediator is recruited to promoters by direct interactions with regulatory proteins and serves as a scaffold for the assembly of a functional preinitiation complex with RNA polymerase II and the general transcription factors.</text>
</comment>
<evidence type="ECO:0000256" key="2">
    <source>
        <dbReference type="ARBA" id="ARBA00009814"/>
    </source>
</evidence>
<accession>A0A161THN3</accession>
<evidence type="ECO:0000256" key="9">
    <source>
        <dbReference type="SAM" id="MobiDB-lite"/>
    </source>
</evidence>
<dbReference type="InParanoid" id="A0A161THN3"/>
<dbReference type="GO" id="GO:0006357">
    <property type="term" value="P:regulation of transcription by RNA polymerase II"/>
    <property type="evidence" value="ECO:0007669"/>
    <property type="project" value="InterPro"/>
</dbReference>
<feature type="region of interest" description="Disordered" evidence="9">
    <location>
        <begin position="105"/>
        <end position="133"/>
    </location>
</feature>
<dbReference type="Pfam" id="PF09637">
    <property type="entry name" value="Med18"/>
    <property type="match status" value="1"/>
</dbReference>
<evidence type="ECO:0000313" key="11">
    <source>
        <dbReference type="Proteomes" id="UP000076632"/>
    </source>
</evidence>
<dbReference type="GO" id="GO:0006369">
    <property type="term" value="P:termination of RNA polymerase II transcription"/>
    <property type="evidence" value="ECO:0007669"/>
    <property type="project" value="TreeGrafter"/>
</dbReference>
<dbReference type="Gene3D" id="2.40.320.10">
    <property type="entry name" value="Hypothetical Protein Pfu-838710-001"/>
    <property type="match status" value="1"/>
</dbReference>
<keyword evidence="5 8" id="KW-0804">Transcription</keyword>
<dbReference type="EMBL" id="KV407455">
    <property type="protein sequence ID" value="KZF25767.1"/>
    <property type="molecule type" value="Genomic_DNA"/>
</dbReference>
<dbReference type="GO" id="GO:0070847">
    <property type="term" value="C:core mediator complex"/>
    <property type="evidence" value="ECO:0007669"/>
    <property type="project" value="TreeGrafter"/>
</dbReference>
<evidence type="ECO:0000256" key="1">
    <source>
        <dbReference type="ARBA" id="ARBA00004123"/>
    </source>
</evidence>
<evidence type="ECO:0000256" key="8">
    <source>
        <dbReference type="RuleBase" id="RU364150"/>
    </source>
</evidence>
<organism evidence="10 11">
    <name type="scientific">Xylona heveae (strain CBS 132557 / TC161)</name>
    <dbReference type="NCBI Taxonomy" id="1328760"/>
    <lineage>
        <taxon>Eukaryota</taxon>
        <taxon>Fungi</taxon>
        <taxon>Dikarya</taxon>
        <taxon>Ascomycota</taxon>
        <taxon>Pezizomycotina</taxon>
        <taxon>Xylonomycetes</taxon>
        <taxon>Xylonales</taxon>
        <taxon>Xylonaceae</taxon>
        <taxon>Xylona</taxon>
    </lineage>
</organism>
<comment type="subcellular location">
    <subcellularLocation>
        <location evidence="1 8">Nucleus</location>
    </subcellularLocation>
</comment>
<evidence type="ECO:0000256" key="6">
    <source>
        <dbReference type="ARBA" id="ARBA00023242"/>
    </source>
</evidence>
<dbReference type="PANTHER" id="PTHR13321:SF2">
    <property type="entry name" value="MEDIATOR OF RNA POLYMERASE II TRANSCRIPTION SUBUNIT 18"/>
    <property type="match status" value="1"/>
</dbReference>
<evidence type="ECO:0000256" key="4">
    <source>
        <dbReference type="ARBA" id="ARBA00023015"/>
    </source>
</evidence>
<dbReference type="GO" id="GO:0016592">
    <property type="term" value="C:mediator complex"/>
    <property type="evidence" value="ECO:0007669"/>
    <property type="project" value="InterPro"/>
</dbReference>
<name>A0A161THN3_XYLHT</name>
<dbReference type="OMA" id="PVHQHHE"/>
<dbReference type="OrthoDB" id="5348092at2759"/>
<keyword evidence="6 8" id="KW-0539">Nucleus</keyword>
<dbReference type="RefSeq" id="XP_018191322.1">
    <property type="nucleotide sequence ID" value="XM_018330870.1"/>
</dbReference>
<sequence>MHELSLFAQVPPSGHDQLLKVLAGVSGMQPQAVLERHLVFKPIRPPGKRTVQVGGSQGVQNAHVQAIQGQLGGELYYMQLVKSVGETSHMLNINHKLGLMVGEESATEAHRQLDGPPASNGANGDLRLSKDKESQEYSSANDRLWRLVFSDLPEVGGRRPVTSRMVSNVDIMDGDPLEFMHALGYTFVSEYYLQGYRFVYHNVIILVHQVLRLPPGTEPRDTPAHEPQPPTDLRPLDPSGAYMLHSSIRVQDGNKPESMALAITELKAFKDLMRGAVDLDVGDRLSLDTRVR</sequence>
<dbReference type="GO" id="GO:0003712">
    <property type="term" value="F:transcription coregulator activity"/>
    <property type="evidence" value="ECO:0007669"/>
    <property type="project" value="InterPro"/>
</dbReference>
<comment type="subunit">
    <text evidence="8">Component of the Mediator complex.</text>
</comment>
<dbReference type="FunCoup" id="A0A161THN3">
    <property type="interactions" value="108"/>
</dbReference>
<dbReference type="Proteomes" id="UP000076632">
    <property type="component" value="Unassembled WGS sequence"/>
</dbReference>
<protein>
    <recommendedName>
        <fullName evidence="3 8">Mediator of RNA polymerase II transcription subunit 18</fullName>
    </recommendedName>
    <alternativeName>
        <fullName evidence="7 8">Mediator complex subunit 18</fullName>
    </alternativeName>
</protein>
<comment type="similarity">
    <text evidence="2 8">Belongs to the Mediator complex subunit 18 family.</text>
</comment>
<proteinExistence type="inferred from homology"/>
<evidence type="ECO:0000313" key="10">
    <source>
        <dbReference type="EMBL" id="KZF25767.1"/>
    </source>
</evidence>
<keyword evidence="4 8" id="KW-0805">Transcription regulation</keyword>
<evidence type="ECO:0000256" key="3">
    <source>
        <dbReference type="ARBA" id="ARBA00019612"/>
    </source>
</evidence>
<dbReference type="AlphaFoldDB" id="A0A161THN3"/>
<evidence type="ECO:0000256" key="7">
    <source>
        <dbReference type="ARBA" id="ARBA00032012"/>
    </source>
</evidence>